<evidence type="ECO:0000256" key="2">
    <source>
        <dbReference type="ARBA" id="ARBA00022723"/>
    </source>
</evidence>
<evidence type="ECO:0000256" key="1">
    <source>
        <dbReference type="ARBA" id="ARBA00010587"/>
    </source>
</evidence>
<evidence type="ECO:0000313" key="5">
    <source>
        <dbReference type="EMBL" id="PXX18008.1"/>
    </source>
</evidence>
<accession>A0ABX5MS56</accession>
<feature type="domain" description="Hemerythrin-like" evidence="4">
    <location>
        <begin position="84"/>
        <end position="188"/>
    </location>
</feature>
<keyword evidence="6" id="KW-1185">Reference proteome</keyword>
<sequence>MGGAQGRAEERAHAFAAVARTHLPQPRQPASLREIIERTAQRCYLDNFPETAVVLAPPRLMSSPVASSPSLLPPELQLGEPVTDAMHTEFVRLLDLAHDAPDAALVGALDVWIAHTREHFAQEERWMEALEFGPRHCHAGQHRHALHVAGLVRDEIAQNARFDLGRRLIGELREWFAFHVKTMDSMMIGHMRETGVAPVV</sequence>
<dbReference type="NCBIfam" id="NF002522">
    <property type="entry name" value="PRK01917.1"/>
    <property type="match status" value="1"/>
</dbReference>
<dbReference type="Proteomes" id="UP000247515">
    <property type="component" value="Unassembled WGS sequence"/>
</dbReference>
<dbReference type="InterPro" id="IPR012312">
    <property type="entry name" value="Hemerythrin-like"/>
</dbReference>
<dbReference type="Pfam" id="PF01814">
    <property type="entry name" value="Hemerythrin"/>
    <property type="match status" value="1"/>
</dbReference>
<keyword evidence="2" id="KW-0479">Metal-binding</keyword>
<evidence type="ECO:0000259" key="4">
    <source>
        <dbReference type="Pfam" id="PF01814"/>
    </source>
</evidence>
<protein>
    <submittedName>
        <fullName evidence="5">Hemerythrin-like metal-binding protein</fullName>
    </submittedName>
</protein>
<dbReference type="InterPro" id="IPR035938">
    <property type="entry name" value="Hemerythrin-like_sf"/>
</dbReference>
<evidence type="ECO:0000256" key="3">
    <source>
        <dbReference type="ARBA" id="ARBA00023004"/>
    </source>
</evidence>
<dbReference type="Gene3D" id="1.20.120.50">
    <property type="entry name" value="Hemerythrin-like"/>
    <property type="match status" value="1"/>
</dbReference>
<dbReference type="PROSITE" id="PS00550">
    <property type="entry name" value="HEMERYTHRINS"/>
    <property type="match status" value="1"/>
</dbReference>
<dbReference type="InterPro" id="IPR016131">
    <property type="entry name" value="Haemerythrin_Fe_BS"/>
</dbReference>
<dbReference type="CDD" id="cd12107">
    <property type="entry name" value="Hemerythrin"/>
    <property type="match status" value="1"/>
</dbReference>
<dbReference type="EMBL" id="QJJV01000005">
    <property type="protein sequence ID" value="PXX18008.1"/>
    <property type="molecule type" value="Genomic_DNA"/>
</dbReference>
<evidence type="ECO:0000313" key="6">
    <source>
        <dbReference type="Proteomes" id="UP000247515"/>
    </source>
</evidence>
<gene>
    <name evidence="5" type="ORF">C7400_10570</name>
</gene>
<name>A0ABX5MS56_9BURK</name>
<organism evidence="5 6">
    <name type="scientific">Paraburkholderia tropica</name>
    <dbReference type="NCBI Taxonomy" id="92647"/>
    <lineage>
        <taxon>Bacteria</taxon>
        <taxon>Pseudomonadati</taxon>
        <taxon>Pseudomonadota</taxon>
        <taxon>Betaproteobacteria</taxon>
        <taxon>Burkholderiales</taxon>
        <taxon>Burkholderiaceae</taxon>
        <taxon>Paraburkholderia</taxon>
    </lineage>
</organism>
<comment type="similarity">
    <text evidence="1">Belongs to the hemerythrin family.</text>
</comment>
<keyword evidence="3" id="KW-0408">Iron</keyword>
<dbReference type="InterPro" id="IPR012827">
    <property type="entry name" value="Hemerythrin_metal-bd"/>
</dbReference>
<comment type="caution">
    <text evidence="5">The sequence shown here is derived from an EMBL/GenBank/DDBJ whole genome shotgun (WGS) entry which is preliminary data.</text>
</comment>
<reference evidence="5 6" key="1">
    <citation type="submission" date="2018-05" db="EMBL/GenBank/DDBJ databases">
        <title>Genomic Encyclopedia of Type Strains, Phase IV (KMG-V): Genome sequencing to study the core and pangenomes of soil and plant-associated prokaryotes.</title>
        <authorList>
            <person name="Whitman W."/>
        </authorList>
    </citation>
    <scope>NUCLEOTIDE SEQUENCE [LARGE SCALE GENOMIC DNA]</scope>
    <source>
        <strain evidence="5 6">SIr-6563</strain>
    </source>
</reference>
<proteinExistence type="inferred from homology"/>
<dbReference type="SUPFAM" id="SSF47188">
    <property type="entry name" value="Hemerythrin-like"/>
    <property type="match status" value="1"/>
</dbReference>